<reference evidence="1" key="1">
    <citation type="submission" date="2022-06" db="EMBL/GenBank/DDBJ databases">
        <title>Fusarium solani species complex genomes reveal bases of compartmentalisation and animal pathogenesis.</title>
        <authorList>
            <person name="Tsai I.J."/>
        </authorList>
    </citation>
    <scope>NUCLEOTIDE SEQUENCE</scope>
    <source>
        <strain evidence="1">Fu6.1</strain>
    </source>
</reference>
<gene>
    <name evidence="1" type="ORF">NCS57_01483800</name>
</gene>
<keyword evidence="2" id="KW-1185">Reference proteome</keyword>
<name>A0ACC0QDT0_9HYPO</name>
<evidence type="ECO:0000313" key="1">
    <source>
        <dbReference type="EMBL" id="KAI8648716.1"/>
    </source>
</evidence>
<sequence length="824" mass="91200">MGMMQENDPGWPGMENILSIMLESRYERTGNIADLEEAISVTRQAVDATPEDHPDRAGRLNLLGINLQSRYKRTGEIGDLEEAISVARQAVDATPEDHPDRPAWLNNLGIHLQSRYERTGAMGDLEEAIRVARQAVNATPEDHTLRQAWLNNLGSRLQSRYKRAGAMSDLEEAISVARQAVNATPEDHPDRPGGLNLLGVNLQSRYERTGEIGDLEEAISVTRQAVDATPEDHPDRAARLSNMGMNLGRRYQQTGEIGDLDNASNYLQMAWNTTMAIPFHRIQAASQCIKLLALQRKIDTAISLGKDVINLLPTVNTKLLGRSDQQYVVSTFAGVAADLCALLLASDQTCDALHFLEKGRAVILSQLIDSRSDVSHLAQKHPEIARRYEELRDEVNTPLVGLEQDALREQGRRRRQAALDLDACIGEIRNIMGYERFLLGQTTAEMQQCAAGGSILVVNITEFRSDAIIVSPAAIKAINLSELSASDAKAWLSKDWTGRRAERAAKNREYLAYLAWLWKSCVRQILDELRILHEPAAQDLSRVWWIGSGLASSMPFHAASIHRIGATETAYHKVVSSYIPSIKALAHARRRTENLEMTQGSLLVVTMPATPADGQRPLSGLPGVTREKDILLGLSRGHISAEHMEQPSVDQVFEGLRRCCIAHFACHGSTDHVDPSNSGLILQRRREDYVGNGGNGNDNEVELVQDRLTVGTISEMNLKHARLAYLSACSTAQNKVVRLWDEVIHVVSGFQMAGFPHVVGCLWPSNDRVCVEVARGFYSSVFRQGEGGWRDGEMAAALREAVMAVRGDKMETPLHWAQFVHYGP</sequence>
<evidence type="ECO:0000313" key="2">
    <source>
        <dbReference type="Proteomes" id="UP001065298"/>
    </source>
</evidence>
<protein>
    <submittedName>
        <fullName evidence="1">CHAT domain-containing protein</fullName>
    </submittedName>
</protein>
<dbReference type="Proteomes" id="UP001065298">
    <property type="component" value="Chromosome 14"/>
</dbReference>
<proteinExistence type="predicted"/>
<dbReference type="EMBL" id="CM046516">
    <property type="protein sequence ID" value="KAI8648716.1"/>
    <property type="molecule type" value="Genomic_DNA"/>
</dbReference>
<organism evidence="1 2">
    <name type="scientific">Fusarium keratoplasticum</name>
    <dbReference type="NCBI Taxonomy" id="1328300"/>
    <lineage>
        <taxon>Eukaryota</taxon>
        <taxon>Fungi</taxon>
        <taxon>Dikarya</taxon>
        <taxon>Ascomycota</taxon>
        <taxon>Pezizomycotina</taxon>
        <taxon>Sordariomycetes</taxon>
        <taxon>Hypocreomycetidae</taxon>
        <taxon>Hypocreales</taxon>
        <taxon>Nectriaceae</taxon>
        <taxon>Fusarium</taxon>
        <taxon>Fusarium solani species complex</taxon>
    </lineage>
</organism>
<comment type="caution">
    <text evidence="1">The sequence shown here is derived from an EMBL/GenBank/DDBJ whole genome shotgun (WGS) entry which is preliminary data.</text>
</comment>
<accession>A0ACC0QDT0</accession>